<accession>A0ACC0NZD9</accession>
<proteinExistence type="predicted"/>
<evidence type="ECO:0000313" key="1">
    <source>
        <dbReference type="EMBL" id="KAI8557953.1"/>
    </source>
</evidence>
<protein>
    <submittedName>
        <fullName evidence="1">Uncharacterized protein</fullName>
    </submittedName>
</protein>
<reference evidence="1" key="1">
    <citation type="submission" date="2022-02" db="EMBL/GenBank/DDBJ databases">
        <title>Plant Genome Project.</title>
        <authorList>
            <person name="Zhang R.-G."/>
        </authorList>
    </citation>
    <scope>NUCLEOTIDE SEQUENCE</scope>
    <source>
        <strain evidence="1">AT1</strain>
    </source>
</reference>
<evidence type="ECO:0000313" key="2">
    <source>
        <dbReference type="Proteomes" id="UP001062846"/>
    </source>
</evidence>
<dbReference type="EMBL" id="CM046391">
    <property type="protein sequence ID" value="KAI8557953.1"/>
    <property type="molecule type" value="Genomic_DNA"/>
</dbReference>
<keyword evidence="2" id="KW-1185">Reference proteome</keyword>
<sequence length="569" mass="62621">MRLSPFCRGIIPCCACECWKYRLVGTWTRVQSSFSISHWFAEPADFVEHKCWWFCPWIITAFMQTVGKGGCTEMSFYFQPCKLVWEAKAHFAPTSIETQKKMALTRRVSAATGWIGTDGMAKEQIEDHCTSTLRIATEMGVSSTNDGEKVLNADTATATAHGRDAPSFGISGGSVGMGASHEAEIHRTDVSVYRADSVVGDVEPIAEVSENQGQTIRLNLLEVGDKDEIAGSNLLILYRLLCPNNFVGSVIGKVGMLLNSIKLETNARVKVGDLVVGSDDRVITIYCYVKTIEDLNIDNDFDYGKPPSGKVDSFSTGNDLSAESCRHEIIVNVHQAGFSAPTPILAQSWLIALQDLDIVTVAKTGLGKPLGCLFPGFVHLNSWRNNTQMGPSVLVLSPTRELATQIQDEAVQFGKLSQISCTDSRYLVDDWLFIFSFHGNRNRSWQSLLVFVANLSCTKNPYFNLHEEFSLFPKLGCSSEQGNENNGAGFAQISFKGEACIHCNVDQEGDKKSLILGGGVFGGIAITFDEHFNASLFLPYFFLSTFGHIHCKTSFHGPEMQSEQTLLRS</sequence>
<organism evidence="1 2">
    <name type="scientific">Rhododendron molle</name>
    <name type="common">Chinese azalea</name>
    <name type="synonym">Azalea mollis</name>
    <dbReference type="NCBI Taxonomy" id="49168"/>
    <lineage>
        <taxon>Eukaryota</taxon>
        <taxon>Viridiplantae</taxon>
        <taxon>Streptophyta</taxon>
        <taxon>Embryophyta</taxon>
        <taxon>Tracheophyta</taxon>
        <taxon>Spermatophyta</taxon>
        <taxon>Magnoliopsida</taxon>
        <taxon>eudicotyledons</taxon>
        <taxon>Gunneridae</taxon>
        <taxon>Pentapetalae</taxon>
        <taxon>asterids</taxon>
        <taxon>Ericales</taxon>
        <taxon>Ericaceae</taxon>
        <taxon>Ericoideae</taxon>
        <taxon>Rhodoreae</taxon>
        <taxon>Rhododendron</taxon>
    </lineage>
</organism>
<dbReference type="Proteomes" id="UP001062846">
    <property type="component" value="Chromosome 4"/>
</dbReference>
<gene>
    <name evidence="1" type="ORF">RHMOL_Rhmol04G0051100</name>
</gene>
<name>A0ACC0NZD9_RHOML</name>
<comment type="caution">
    <text evidence="1">The sequence shown here is derived from an EMBL/GenBank/DDBJ whole genome shotgun (WGS) entry which is preliminary data.</text>
</comment>